<name>A0AAV8XHA8_9CUCU</name>
<protein>
    <submittedName>
        <fullName evidence="1">Uncharacterized protein</fullName>
    </submittedName>
</protein>
<dbReference type="EMBL" id="JANEYF010003241">
    <property type="protein sequence ID" value="KAJ8938003.1"/>
    <property type="molecule type" value="Genomic_DNA"/>
</dbReference>
<organism evidence="1 2">
    <name type="scientific">Rhamnusium bicolor</name>
    <dbReference type="NCBI Taxonomy" id="1586634"/>
    <lineage>
        <taxon>Eukaryota</taxon>
        <taxon>Metazoa</taxon>
        <taxon>Ecdysozoa</taxon>
        <taxon>Arthropoda</taxon>
        <taxon>Hexapoda</taxon>
        <taxon>Insecta</taxon>
        <taxon>Pterygota</taxon>
        <taxon>Neoptera</taxon>
        <taxon>Endopterygota</taxon>
        <taxon>Coleoptera</taxon>
        <taxon>Polyphaga</taxon>
        <taxon>Cucujiformia</taxon>
        <taxon>Chrysomeloidea</taxon>
        <taxon>Cerambycidae</taxon>
        <taxon>Lepturinae</taxon>
        <taxon>Rhagiini</taxon>
        <taxon>Rhamnusium</taxon>
    </lineage>
</organism>
<comment type="caution">
    <text evidence="1">The sequence shown here is derived from an EMBL/GenBank/DDBJ whole genome shotgun (WGS) entry which is preliminary data.</text>
</comment>
<evidence type="ECO:0000313" key="2">
    <source>
        <dbReference type="Proteomes" id="UP001162156"/>
    </source>
</evidence>
<accession>A0AAV8XHA8</accession>
<dbReference type="AlphaFoldDB" id="A0AAV8XHA8"/>
<keyword evidence="2" id="KW-1185">Reference proteome</keyword>
<gene>
    <name evidence="1" type="ORF">NQ314_011637</name>
</gene>
<reference evidence="1" key="1">
    <citation type="journal article" date="2023" name="Insect Mol. Biol.">
        <title>Genome sequencing provides insights into the evolution of gene families encoding plant cell wall-degrading enzymes in longhorned beetles.</title>
        <authorList>
            <person name="Shin N.R."/>
            <person name="Okamura Y."/>
            <person name="Kirsch R."/>
            <person name="Pauchet Y."/>
        </authorList>
    </citation>
    <scope>NUCLEOTIDE SEQUENCE</scope>
    <source>
        <strain evidence="1">RBIC_L_NR</strain>
    </source>
</reference>
<proteinExistence type="predicted"/>
<dbReference type="Proteomes" id="UP001162156">
    <property type="component" value="Unassembled WGS sequence"/>
</dbReference>
<sequence length="70" mass="7586">MVRNTTSVIYRGCGPTSKCEELAATVTSYHTLNYCGFCDAPLCNAGFTPNYVIGVGLSAVFSALKMIHYR</sequence>
<evidence type="ECO:0000313" key="1">
    <source>
        <dbReference type="EMBL" id="KAJ8938003.1"/>
    </source>
</evidence>